<evidence type="ECO:0000256" key="1">
    <source>
        <dbReference type="ARBA" id="ARBA00023015"/>
    </source>
</evidence>
<name>A0A0X8VAU9_ANAPI</name>
<dbReference type="PROSITE" id="PS51078">
    <property type="entry name" value="ICLR_ED"/>
    <property type="match status" value="1"/>
</dbReference>
<sequence length="250" mass="28654">MNDKNPIQVSEKLFKAIELLAEKGALSLTEISNYLDLNKSTVHRILNSLIFMNYVKQEEKTLKYGLSFKLCNLASKFLAHNDMISIIHPYLIDLANKTNETVHLVERYDTMAIYIDKVETSKNSIRLYSTIGKSIPLYCSGVGKAILAEKTKEELLEIWNKSEINKITDKTITSFNEFEIKIKEAQENGYACDIEENEIGVHCVGIYIDVPNKEYAISISAPKERLDENMIKIYGKYLLEIKEKLEKELS</sequence>
<dbReference type="PANTHER" id="PTHR30136">
    <property type="entry name" value="HELIX-TURN-HELIX TRANSCRIPTIONAL REGULATOR, ICLR FAMILY"/>
    <property type="match status" value="1"/>
</dbReference>
<dbReference type="InterPro" id="IPR029016">
    <property type="entry name" value="GAF-like_dom_sf"/>
</dbReference>
<dbReference type="InterPro" id="IPR036390">
    <property type="entry name" value="WH_DNA-bd_sf"/>
</dbReference>
<evidence type="ECO:0000259" key="5">
    <source>
        <dbReference type="PROSITE" id="PS51078"/>
    </source>
</evidence>
<dbReference type="SUPFAM" id="SSF46785">
    <property type="entry name" value="Winged helix' DNA-binding domain"/>
    <property type="match status" value="1"/>
</dbReference>
<dbReference type="InterPro" id="IPR050707">
    <property type="entry name" value="HTH_MetabolicPath_Reg"/>
</dbReference>
<dbReference type="OrthoDB" id="9791752at2"/>
<dbReference type="EMBL" id="FQUA01000002">
    <property type="protein sequence ID" value="SHE38805.1"/>
    <property type="molecule type" value="Genomic_DNA"/>
</dbReference>
<feature type="domain" description="HTH iclR-type" evidence="4">
    <location>
        <begin position="7"/>
        <end position="68"/>
    </location>
</feature>
<protein>
    <submittedName>
        <fullName evidence="6">Transcriptional regulator KdgR</fullName>
    </submittedName>
    <submittedName>
        <fullName evidence="7">Transcriptional regulator, IclR family</fullName>
    </submittedName>
</protein>
<dbReference type="KEGG" id="cpro:CPRO_09650"/>
<dbReference type="Pfam" id="PF01614">
    <property type="entry name" value="IclR_C"/>
    <property type="match status" value="1"/>
</dbReference>
<dbReference type="EMBL" id="CP014223">
    <property type="protein sequence ID" value="AMJ40563.1"/>
    <property type="molecule type" value="Genomic_DNA"/>
</dbReference>
<evidence type="ECO:0000313" key="7">
    <source>
        <dbReference type="EMBL" id="SHE38805.1"/>
    </source>
</evidence>
<keyword evidence="3" id="KW-0804">Transcription</keyword>
<dbReference type="Pfam" id="PF09339">
    <property type="entry name" value="HTH_IclR"/>
    <property type="match status" value="1"/>
</dbReference>
<keyword evidence="2" id="KW-0238">DNA-binding</keyword>
<dbReference type="GO" id="GO:0045892">
    <property type="term" value="P:negative regulation of DNA-templated transcription"/>
    <property type="evidence" value="ECO:0007669"/>
    <property type="project" value="TreeGrafter"/>
</dbReference>
<evidence type="ECO:0000256" key="2">
    <source>
        <dbReference type="ARBA" id="ARBA00023125"/>
    </source>
</evidence>
<evidence type="ECO:0000313" key="9">
    <source>
        <dbReference type="Proteomes" id="UP000184204"/>
    </source>
</evidence>
<reference evidence="7" key="4">
    <citation type="submission" date="2016-11" db="EMBL/GenBank/DDBJ databases">
        <authorList>
            <person name="Varghese N."/>
            <person name="Submissions S."/>
        </authorList>
    </citation>
    <scope>NUCLEOTIDE SEQUENCE</scope>
    <source>
        <strain evidence="7">DSM 1682</strain>
    </source>
</reference>
<proteinExistence type="predicted"/>
<accession>A0A0X8VAU9</accession>
<evidence type="ECO:0000259" key="4">
    <source>
        <dbReference type="PROSITE" id="PS51077"/>
    </source>
</evidence>
<dbReference type="GO" id="GO:0003700">
    <property type="term" value="F:DNA-binding transcription factor activity"/>
    <property type="evidence" value="ECO:0007669"/>
    <property type="project" value="TreeGrafter"/>
</dbReference>
<dbReference type="SMART" id="SM00346">
    <property type="entry name" value="HTH_ICLR"/>
    <property type="match status" value="1"/>
</dbReference>
<gene>
    <name evidence="6" type="primary">kdgR_1</name>
    <name evidence="6" type="ORF">CPRO_09650</name>
    <name evidence="7" type="ORF">SAMN02745151_00518</name>
</gene>
<evidence type="ECO:0000313" key="6">
    <source>
        <dbReference type="EMBL" id="AMJ40563.1"/>
    </source>
</evidence>
<dbReference type="InterPro" id="IPR014757">
    <property type="entry name" value="Tscrpt_reg_IclR_C"/>
</dbReference>
<dbReference type="PROSITE" id="PS51077">
    <property type="entry name" value="HTH_ICLR"/>
    <property type="match status" value="1"/>
</dbReference>
<organism evidence="7 9">
    <name type="scientific">Anaerotignum propionicum DSM 1682</name>
    <dbReference type="NCBI Taxonomy" id="991789"/>
    <lineage>
        <taxon>Bacteria</taxon>
        <taxon>Bacillati</taxon>
        <taxon>Bacillota</taxon>
        <taxon>Clostridia</taxon>
        <taxon>Lachnospirales</taxon>
        <taxon>Anaerotignaceae</taxon>
        <taxon>Anaerotignum</taxon>
    </lineage>
</organism>
<dbReference type="Gene3D" id="3.30.450.40">
    <property type="match status" value="1"/>
</dbReference>
<dbReference type="Gene3D" id="1.10.10.10">
    <property type="entry name" value="Winged helix-like DNA-binding domain superfamily/Winged helix DNA-binding domain"/>
    <property type="match status" value="1"/>
</dbReference>
<reference evidence="9" key="3">
    <citation type="submission" date="2016-11" db="EMBL/GenBank/DDBJ databases">
        <authorList>
            <person name="Jaros S."/>
            <person name="Januszkiewicz K."/>
            <person name="Wedrychowicz H."/>
        </authorList>
    </citation>
    <scope>NUCLEOTIDE SEQUENCE [LARGE SCALE GENOMIC DNA]</scope>
    <source>
        <strain evidence="9">DSM 1682</strain>
    </source>
</reference>
<reference evidence="6 8" key="1">
    <citation type="journal article" date="2016" name="Genome Announc.">
        <title>Complete Genome Sequence of the Amino Acid-Fermenting Clostridium propionicum X2 (DSM 1682).</title>
        <authorList>
            <person name="Poehlein A."/>
            <person name="Schlien K."/>
            <person name="Chowdhury N.P."/>
            <person name="Gottschalk G."/>
            <person name="Buckel W."/>
            <person name="Daniel R."/>
        </authorList>
    </citation>
    <scope>NUCLEOTIDE SEQUENCE [LARGE SCALE GENOMIC DNA]</scope>
    <source>
        <strain evidence="6 8">X2</strain>
    </source>
</reference>
<dbReference type="PANTHER" id="PTHR30136:SF19">
    <property type="entry name" value="DNA-BINDING TRANSCRIPTIONAL REPRESSOR YIAJ"/>
    <property type="match status" value="1"/>
</dbReference>
<reference evidence="8" key="2">
    <citation type="submission" date="2016-01" db="EMBL/GenBank/DDBJ databases">
        <authorList>
            <person name="Poehlein A."/>
            <person name="Schlien K."/>
            <person name="Gottschalk G."/>
            <person name="Buckel W."/>
            <person name="Daniel R."/>
        </authorList>
    </citation>
    <scope>NUCLEOTIDE SEQUENCE [LARGE SCALE GENOMIC DNA]</scope>
    <source>
        <strain evidence="8">X2</strain>
    </source>
</reference>
<dbReference type="Proteomes" id="UP000184204">
    <property type="component" value="Unassembled WGS sequence"/>
</dbReference>
<keyword evidence="1" id="KW-0805">Transcription regulation</keyword>
<feature type="domain" description="IclR-ED" evidence="5">
    <location>
        <begin position="69"/>
        <end position="250"/>
    </location>
</feature>
<dbReference type="GO" id="GO:0003677">
    <property type="term" value="F:DNA binding"/>
    <property type="evidence" value="ECO:0007669"/>
    <property type="project" value="UniProtKB-KW"/>
</dbReference>
<dbReference type="RefSeq" id="WP_066048444.1">
    <property type="nucleotide sequence ID" value="NZ_CP014223.1"/>
</dbReference>
<evidence type="ECO:0000313" key="8">
    <source>
        <dbReference type="Proteomes" id="UP000068026"/>
    </source>
</evidence>
<dbReference type="InterPro" id="IPR036388">
    <property type="entry name" value="WH-like_DNA-bd_sf"/>
</dbReference>
<dbReference type="InterPro" id="IPR005471">
    <property type="entry name" value="Tscrpt_reg_IclR_N"/>
</dbReference>
<dbReference type="AlphaFoldDB" id="A0A0X8VAU9"/>
<dbReference type="SUPFAM" id="SSF55781">
    <property type="entry name" value="GAF domain-like"/>
    <property type="match status" value="1"/>
</dbReference>
<evidence type="ECO:0000256" key="3">
    <source>
        <dbReference type="ARBA" id="ARBA00023163"/>
    </source>
</evidence>
<keyword evidence="8" id="KW-1185">Reference proteome</keyword>
<dbReference type="Proteomes" id="UP000068026">
    <property type="component" value="Chromosome"/>
</dbReference>